<dbReference type="GO" id="GO:0003677">
    <property type="term" value="F:DNA binding"/>
    <property type="evidence" value="ECO:0007669"/>
    <property type="project" value="UniProtKB-KW"/>
</dbReference>
<dbReference type="RefSeq" id="WP_129929488.1">
    <property type="nucleotide sequence ID" value="NZ_CP159510.1"/>
</dbReference>
<evidence type="ECO:0000256" key="2">
    <source>
        <dbReference type="ARBA" id="ARBA00023125"/>
    </source>
</evidence>
<evidence type="ECO:0000313" key="5">
    <source>
        <dbReference type="EMBL" id="XCJ17023.1"/>
    </source>
</evidence>
<dbReference type="PANTHER" id="PTHR38445:SF10">
    <property type="entry name" value="GNTR-FAMILY TRANSCRIPTIONAL REGULATOR"/>
    <property type="match status" value="1"/>
</dbReference>
<reference evidence="5" key="1">
    <citation type="submission" date="2024-06" db="EMBL/GenBank/DDBJ databases">
        <authorList>
            <person name="Fan A."/>
            <person name="Zhang F.Y."/>
            <person name="Zhang L."/>
        </authorList>
    </citation>
    <scope>NUCLEOTIDE SEQUENCE</scope>
    <source>
        <strain evidence="5">Y61</strain>
    </source>
</reference>
<name>A0AAU8IFQ6_9BACL</name>
<keyword evidence="2" id="KW-0238">DNA-binding</keyword>
<dbReference type="GO" id="GO:0003700">
    <property type="term" value="F:DNA-binding transcription factor activity"/>
    <property type="evidence" value="ECO:0007669"/>
    <property type="project" value="InterPro"/>
</dbReference>
<evidence type="ECO:0000256" key="3">
    <source>
        <dbReference type="ARBA" id="ARBA00023163"/>
    </source>
</evidence>
<gene>
    <name evidence="5" type="ORF">ABNN70_00250</name>
</gene>
<dbReference type="InterPro" id="IPR000524">
    <property type="entry name" value="Tscrpt_reg_HTH_GntR"/>
</dbReference>
<sequence length="121" mass="13974">MREPMNDGRPIFIQIAERIENDILDGSLKESAQVPSTNQFAAYYQINPATAAKGVNVLVHDGILFKKRGIGMFVAEHAREKLMKKRRRTFFNDYVVTLLREAKKLNLSKETLIRMIKDEHQ</sequence>
<proteinExistence type="predicted"/>
<dbReference type="CDD" id="cd07377">
    <property type="entry name" value="WHTH_GntR"/>
    <property type="match status" value="1"/>
</dbReference>
<evidence type="ECO:0000256" key="1">
    <source>
        <dbReference type="ARBA" id="ARBA00023015"/>
    </source>
</evidence>
<dbReference type="SUPFAM" id="SSF46785">
    <property type="entry name" value="Winged helix' DNA-binding domain"/>
    <property type="match status" value="1"/>
</dbReference>
<dbReference type="EMBL" id="CP159510">
    <property type="protein sequence ID" value="XCJ17023.1"/>
    <property type="molecule type" value="Genomic_DNA"/>
</dbReference>
<dbReference type="PANTHER" id="PTHR38445">
    <property type="entry name" value="HTH-TYPE TRANSCRIPTIONAL REPRESSOR YTRA"/>
    <property type="match status" value="1"/>
</dbReference>
<keyword evidence="3" id="KW-0804">Transcription</keyword>
<feature type="domain" description="HTH gntR-type" evidence="4">
    <location>
        <begin position="9"/>
        <end position="77"/>
    </location>
</feature>
<accession>A0AAU8IFQ6</accession>
<evidence type="ECO:0000259" key="4">
    <source>
        <dbReference type="PROSITE" id="PS50949"/>
    </source>
</evidence>
<dbReference type="InterPro" id="IPR036390">
    <property type="entry name" value="WH_DNA-bd_sf"/>
</dbReference>
<dbReference type="SMART" id="SM00345">
    <property type="entry name" value="HTH_GNTR"/>
    <property type="match status" value="1"/>
</dbReference>
<dbReference type="Gene3D" id="1.10.10.10">
    <property type="entry name" value="Winged helix-like DNA-binding domain superfamily/Winged helix DNA-binding domain"/>
    <property type="match status" value="1"/>
</dbReference>
<dbReference type="InterPro" id="IPR036388">
    <property type="entry name" value="WH-like_DNA-bd_sf"/>
</dbReference>
<dbReference type="AlphaFoldDB" id="A0AAU8IFQ6"/>
<protein>
    <submittedName>
        <fullName evidence="5">GntR family transcriptional regulator</fullName>
    </submittedName>
</protein>
<organism evidence="5">
    <name type="scientific">Sporolactobacillus sp. Y61</name>
    <dbReference type="NCBI Taxonomy" id="3160863"/>
    <lineage>
        <taxon>Bacteria</taxon>
        <taxon>Bacillati</taxon>
        <taxon>Bacillota</taxon>
        <taxon>Bacilli</taxon>
        <taxon>Bacillales</taxon>
        <taxon>Sporolactobacillaceae</taxon>
        <taxon>Sporolactobacillus</taxon>
    </lineage>
</organism>
<dbReference type="PROSITE" id="PS50949">
    <property type="entry name" value="HTH_GNTR"/>
    <property type="match status" value="1"/>
</dbReference>
<keyword evidence="1" id="KW-0805">Transcription regulation</keyword>
<dbReference type="Pfam" id="PF00392">
    <property type="entry name" value="GntR"/>
    <property type="match status" value="1"/>
</dbReference>